<evidence type="ECO:0000313" key="2">
    <source>
        <dbReference type="EMBL" id="NKY21457.1"/>
    </source>
</evidence>
<dbReference type="Pfam" id="PF07238">
    <property type="entry name" value="PilZ"/>
    <property type="match status" value="1"/>
</dbReference>
<accession>A0A7X6QXS6</accession>
<gene>
    <name evidence="2" type="ORF">HGA03_02115</name>
</gene>
<name>A0A7X6QXS6_9CELL</name>
<comment type="caution">
    <text evidence="2">The sequence shown here is derived from an EMBL/GenBank/DDBJ whole genome shotgun (WGS) entry which is preliminary data.</text>
</comment>
<organism evidence="2 3">
    <name type="scientific">Cellulomonas denverensis</name>
    <dbReference type="NCBI Taxonomy" id="264297"/>
    <lineage>
        <taxon>Bacteria</taxon>
        <taxon>Bacillati</taxon>
        <taxon>Actinomycetota</taxon>
        <taxon>Actinomycetes</taxon>
        <taxon>Micrococcales</taxon>
        <taxon>Cellulomonadaceae</taxon>
        <taxon>Cellulomonas</taxon>
    </lineage>
</organism>
<dbReference type="SUPFAM" id="SSF141371">
    <property type="entry name" value="PilZ domain-like"/>
    <property type="match status" value="1"/>
</dbReference>
<keyword evidence="3" id="KW-1185">Reference proteome</keyword>
<evidence type="ECO:0000313" key="3">
    <source>
        <dbReference type="Proteomes" id="UP000581206"/>
    </source>
</evidence>
<proteinExistence type="predicted"/>
<dbReference type="EMBL" id="JAAXOX010000001">
    <property type="protein sequence ID" value="NKY21457.1"/>
    <property type="molecule type" value="Genomic_DNA"/>
</dbReference>
<dbReference type="GO" id="GO:0035438">
    <property type="term" value="F:cyclic-di-GMP binding"/>
    <property type="evidence" value="ECO:0007669"/>
    <property type="project" value="InterPro"/>
</dbReference>
<feature type="domain" description="PilZ" evidence="1">
    <location>
        <begin position="123"/>
        <end position="201"/>
    </location>
</feature>
<dbReference type="InterPro" id="IPR009875">
    <property type="entry name" value="PilZ_domain"/>
</dbReference>
<dbReference type="Proteomes" id="UP000581206">
    <property type="component" value="Unassembled WGS sequence"/>
</dbReference>
<reference evidence="2 3" key="1">
    <citation type="submission" date="2020-04" db="EMBL/GenBank/DDBJ databases">
        <title>MicrobeNet Type strains.</title>
        <authorList>
            <person name="Nicholson A.C."/>
        </authorList>
    </citation>
    <scope>NUCLEOTIDE SEQUENCE [LARGE SCALE GENOMIC DNA]</scope>
    <source>
        <strain evidence="2 3">ATCC BAA-788</strain>
    </source>
</reference>
<dbReference type="AlphaFoldDB" id="A0A7X6QXS6"/>
<dbReference type="Gene3D" id="2.40.10.220">
    <property type="entry name" value="predicted glycosyltransferase like domains"/>
    <property type="match status" value="1"/>
</dbReference>
<evidence type="ECO:0000259" key="1">
    <source>
        <dbReference type="Pfam" id="PF07238"/>
    </source>
</evidence>
<dbReference type="RefSeq" id="WP_168628542.1">
    <property type="nucleotide sequence ID" value="NZ_BONL01000022.1"/>
</dbReference>
<sequence length="216" mass="24201">MHELAVCTVEVDGVIRLDGYVRAFEDGVMWVGSESLVRGFTEGERVVLRVLDDQRGECVYGGTVGRSSADLLGCSEVELLSTLQKRAVARVQVRVECEGWVTFPEGLEPGDDEPADRDPATGERRCRFVALDVSAHGMRMMCMTDLPIGSTVRFVFPELPEAFWLHADIVRAQPSRSGTHYGCRFRDASPRELDELFSYVLRTQGALRRQQMLSRD</sequence>
<protein>
    <submittedName>
        <fullName evidence="2">PilZ domain-containing protein</fullName>
    </submittedName>
</protein>